<feature type="transmembrane region" description="Helical" evidence="1">
    <location>
        <begin position="20"/>
        <end position="39"/>
    </location>
</feature>
<sequence>MKLFRRIRHKLILDNKKAQYLKYALGEVVLVVIGILIALQINNWNESRKGDMALKEFLVKIKSNTLEDIHELDSLTTGRRQIAELCKKARTSILNKTEEENTMLFMSSGWAFIDLYFSPSIAGYEALKNSNYYGKINNTALDSLLTRYHTIIGEIALNEKSYNEYAKSQEAYLSTRFDRSLVLAYAFVPPDSLNIRATKESEYYTDFKKYTSFPAYRNVISLAAWQFDTMIHRYTELKDVGLSIIKEIDTIIED</sequence>
<evidence type="ECO:0000313" key="2">
    <source>
        <dbReference type="EMBL" id="OQD41888.1"/>
    </source>
</evidence>
<evidence type="ECO:0000313" key="3">
    <source>
        <dbReference type="Proteomes" id="UP000191680"/>
    </source>
</evidence>
<keyword evidence="1" id="KW-0472">Membrane</keyword>
<reference evidence="2 3" key="1">
    <citation type="submission" date="2016-12" db="EMBL/GenBank/DDBJ databases">
        <authorList>
            <person name="Song W.-J."/>
            <person name="Kurnit D.M."/>
        </authorList>
    </citation>
    <scope>NUCLEOTIDE SEQUENCE [LARGE SCALE GENOMIC DNA]</scope>
    <source>
        <strain evidence="2 3">HSG9</strain>
    </source>
</reference>
<gene>
    <name evidence="2" type="ORF">BUL40_13625</name>
</gene>
<dbReference type="Proteomes" id="UP000191680">
    <property type="component" value="Unassembled WGS sequence"/>
</dbReference>
<accession>A0A1V6LP20</accession>
<comment type="caution">
    <text evidence="2">The sequence shown here is derived from an EMBL/GenBank/DDBJ whole genome shotgun (WGS) entry which is preliminary data.</text>
</comment>
<dbReference type="InterPro" id="IPR045749">
    <property type="entry name" value="DUF6090"/>
</dbReference>
<keyword evidence="3" id="KW-1185">Reference proteome</keyword>
<proteinExistence type="predicted"/>
<dbReference type="Pfam" id="PF19578">
    <property type="entry name" value="DUF6090"/>
    <property type="match status" value="1"/>
</dbReference>
<protein>
    <submittedName>
        <fullName evidence="2">Uncharacterized protein</fullName>
    </submittedName>
</protein>
<dbReference type="AlphaFoldDB" id="A0A1V6LP20"/>
<dbReference type="RefSeq" id="WP_080319700.1">
    <property type="nucleotide sequence ID" value="NZ_MTBC01000010.1"/>
</dbReference>
<evidence type="ECO:0000256" key="1">
    <source>
        <dbReference type="SAM" id="Phobius"/>
    </source>
</evidence>
<name>A0A1V6LP20_9FLAO</name>
<organism evidence="2 3">
    <name type="scientific">Croceivirga radicis</name>
    <dbReference type="NCBI Taxonomy" id="1929488"/>
    <lineage>
        <taxon>Bacteria</taxon>
        <taxon>Pseudomonadati</taxon>
        <taxon>Bacteroidota</taxon>
        <taxon>Flavobacteriia</taxon>
        <taxon>Flavobacteriales</taxon>
        <taxon>Flavobacteriaceae</taxon>
        <taxon>Croceivirga</taxon>
    </lineage>
</organism>
<dbReference type="OrthoDB" id="1175262at2"/>
<keyword evidence="1" id="KW-1133">Transmembrane helix</keyword>
<dbReference type="EMBL" id="MTBC01000010">
    <property type="protein sequence ID" value="OQD41888.1"/>
    <property type="molecule type" value="Genomic_DNA"/>
</dbReference>
<keyword evidence="1" id="KW-0812">Transmembrane</keyword>